<dbReference type="SUPFAM" id="SSF49464">
    <property type="entry name" value="Carboxypeptidase regulatory domain-like"/>
    <property type="match status" value="1"/>
</dbReference>
<evidence type="ECO:0000259" key="9">
    <source>
        <dbReference type="Pfam" id="PF07715"/>
    </source>
</evidence>
<evidence type="ECO:0000256" key="3">
    <source>
        <dbReference type="ARBA" id="ARBA00022452"/>
    </source>
</evidence>
<keyword evidence="2 8" id="KW-0813">Transport</keyword>
<evidence type="ECO:0000256" key="2">
    <source>
        <dbReference type="ARBA" id="ARBA00022448"/>
    </source>
</evidence>
<dbReference type="InterPro" id="IPR037066">
    <property type="entry name" value="Plug_dom_sf"/>
</dbReference>
<keyword evidence="11" id="KW-1185">Reference proteome</keyword>
<dbReference type="Pfam" id="PF13715">
    <property type="entry name" value="CarbopepD_reg_2"/>
    <property type="match status" value="1"/>
</dbReference>
<proteinExistence type="inferred from homology"/>
<evidence type="ECO:0000256" key="6">
    <source>
        <dbReference type="ARBA" id="ARBA00023136"/>
    </source>
</evidence>
<dbReference type="GO" id="GO:0009279">
    <property type="term" value="C:cell outer membrane"/>
    <property type="evidence" value="ECO:0007669"/>
    <property type="project" value="UniProtKB-SubCell"/>
</dbReference>
<dbReference type="InterPro" id="IPR039426">
    <property type="entry name" value="TonB-dep_rcpt-like"/>
</dbReference>
<dbReference type="GO" id="GO:0015344">
    <property type="term" value="F:siderophore uptake transmembrane transporter activity"/>
    <property type="evidence" value="ECO:0007669"/>
    <property type="project" value="TreeGrafter"/>
</dbReference>
<sequence length="859" mass="97431">MKGKNYHFFYQALVLIFALFCTNFIVAQSGNVSGKILLGNSQPLPGANILIKGNTIQRSAISGNNGDYFIENLPYGHYDMEISSLESETKKHHIHHNSPKHVSNIKVEKASTKELEHVIVQTTSKKKKIETTGFAVTVIETKEASLRNLTTNELLDRSVGVRVRQNGGIGSNVEYNLNGMSGSTIGVFLDGIEVSTYGSSFNLNNIPPSMIERIEVYKGVLPSHLTGDYVGGAINVVLKKDVSQNNFTAAASYGSFNTFQSDLGGSYRDKKTGLAVRGSGFYTYTDNSYETWGRSTKYVNRDLQQIPYYRAKRFNNTYKNIGGRIEAGFTDTKWADQFFIGYNGSSNYTELPHGITMATPYMGRFSETKAHVLLLNYIKRDFLIKNLALNINGTRSFRSTYVQDTVGYAYNWDGKIRETPTEEYLLDESGNQVPKRDSLGNIIYRKDDQTVPEYETETVYIPLKTLLGGQQGRKTITNTDRKITNVRSNLGYLVANGHRVSLNHKYEATDRKDEDLFNQNMTGLATVSKISKHILSMNYEAETFNKKLRTNILGKYTNNRTSQTSYEIATTDNVNTLIRKDTVTTDYNFGYGATVSYNILSNLYLIGSTENSPIMPSDEQIFGDPELNILSNLDLQPEKYINYNLGFRWGPADFGKHRISLYGNLFWRNGYNKIVRQTVADSDIEDEAEADIQVTKYVNLDQTQAKGFEAEVNYVYNNRLNASFNISKFNNLDKSEIDDQGNPNAYYGHQVANEPYFTMNLNTQYSFRNVFQKESVLYAYYNFGYVGEYYVVRGEPSWSKTPAQIPQDLGFSYRFPSKKLIASLDIKNIFNAEVYDNFQIQKPGRGIYFKLNYTFNTFL</sequence>
<dbReference type="AlphaFoldDB" id="A0A934PP22"/>
<gene>
    <name evidence="10" type="ORF">I5M07_13315</name>
</gene>
<dbReference type="Pfam" id="PF07715">
    <property type="entry name" value="Plug"/>
    <property type="match status" value="1"/>
</dbReference>
<dbReference type="Proteomes" id="UP000609172">
    <property type="component" value="Unassembled WGS sequence"/>
</dbReference>
<accession>A0A934PP22</accession>
<dbReference type="InterPro" id="IPR008969">
    <property type="entry name" value="CarboxyPept-like_regulatory"/>
</dbReference>
<dbReference type="SUPFAM" id="SSF56935">
    <property type="entry name" value="Porins"/>
    <property type="match status" value="1"/>
</dbReference>
<dbReference type="InterPro" id="IPR036942">
    <property type="entry name" value="Beta-barrel_TonB_sf"/>
</dbReference>
<keyword evidence="4 8" id="KW-0812">Transmembrane</keyword>
<feature type="domain" description="TonB-dependent receptor plug" evidence="9">
    <location>
        <begin position="130"/>
        <end position="231"/>
    </location>
</feature>
<reference evidence="10" key="1">
    <citation type="submission" date="2020-12" db="EMBL/GenBank/DDBJ databases">
        <title>Bacterial novel species Flavobacterium sp. SE-1-e isolated from soil.</title>
        <authorList>
            <person name="Jung H.-Y."/>
        </authorList>
    </citation>
    <scope>NUCLEOTIDE SEQUENCE</scope>
    <source>
        <strain evidence="10">SE-1-e</strain>
    </source>
</reference>
<dbReference type="EMBL" id="JAEHFV010000006">
    <property type="protein sequence ID" value="MBK0370809.1"/>
    <property type="molecule type" value="Genomic_DNA"/>
</dbReference>
<dbReference type="PROSITE" id="PS52016">
    <property type="entry name" value="TONB_DEPENDENT_REC_3"/>
    <property type="match status" value="1"/>
</dbReference>
<evidence type="ECO:0000256" key="8">
    <source>
        <dbReference type="PROSITE-ProRule" id="PRU01360"/>
    </source>
</evidence>
<keyword evidence="5" id="KW-0732">Signal</keyword>
<evidence type="ECO:0000256" key="4">
    <source>
        <dbReference type="ARBA" id="ARBA00022692"/>
    </source>
</evidence>
<evidence type="ECO:0000313" key="10">
    <source>
        <dbReference type="EMBL" id="MBK0370809.1"/>
    </source>
</evidence>
<dbReference type="Gene3D" id="2.40.170.20">
    <property type="entry name" value="TonB-dependent receptor, beta-barrel domain"/>
    <property type="match status" value="1"/>
</dbReference>
<dbReference type="Gene3D" id="2.60.40.1120">
    <property type="entry name" value="Carboxypeptidase-like, regulatory domain"/>
    <property type="match status" value="1"/>
</dbReference>
<keyword evidence="3 8" id="KW-1134">Transmembrane beta strand</keyword>
<dbReference type="PANTHER" id="PTHR30069">
    <property type="entry name" value="TONB-DEPENDENT OUTER MEMBRANE RECEPTOR"/>
    <property type="match status" value="1"/>
</dbReference>
<evidence type="ECO:0000256" key="5">
    <source>
        <dbReference type="ARBA" id="ARBA00022729"/>
    </source>
</evidence>
<dbReference type="RefSeq" id="WP_200106940.1">
    <property type="nucleotide sequence ID" value="NZ_JAEHFV010000006.1"/>
</dbReference>
<protein>
    <submittedName>
        <fullName evidence="10">TonB-dependent receptor</fullName>
    </submittedName>
</protein>
<comment type="similarity">
    <text evidence="8">Belongs to the TonB-dependent receptor family.</text>
</comment>
<keyword evidence="10" id="KW-0675">Receptor</keyword>
<evidence type="ECO:0000256" key="1">
    <source>
        <dbReference type="ARBA" id="ARBA00004571"/>
    </source>
</evidence>
<organism evidence="10 11">
    <name type="scientific">Flavobacterium agrisoli</name>
    <dbReference type="NCBI Taxonomy" id="2793066"/>
    <lineage>
        <taxon>Bacteria</taxon>
        <taxon>Pseudomonadati</taxon>
        <taxon>Bacteroidota</taxon>
        <taxon>Flavobacteriia</taxon>
        <taxon>Flavobacteriales</taxon>
        <taxon>Flavobacteriaceae</taxon>
        <taxon>Flavobacterium</taxon>
    </lineage>
</organism>
<evidence type="ECO:0000256" key="7">
    <source>
        <dbReference type="ARBA" id="ARBA00023237"/>
    </source>
</evidence>
<comment type="caution">
    <text evidence="10">The sequence shown here is derived from an EMBL/GenBank/DDBJ whole genome shotgun (WGS) entry which is preliminary data.</text>
</comment>
<dbReference type="InterPro" id="IPR012910">
    <property type="entry name" value="Plug_dom"/>
</dbReference>
<dbReference type="GO" id="GO:0044718">
    <property type="term" value="P:siderophore transmembrane transport"/>
    <property type="evidence" value="ECO:0007669"/>
    <property type="project" value="TreeGrafter"/>
</dbReference>
<dbReference type="Gene3D" id="2.170.130.10">
    <property type="entry name" value="TonB-dependent receptor, plug domain"/>
    <property type="match status" value="1"/>
</dbReference>
<dbReference type="PANTHER" id="PTHR30069:SF29">
    <property type="entry name" value="HEMOGLOBIN AND HEMOGLOBIN-HAPTOGLOBIN-BINDING PROTEIN 1-RELATED"/>
    <property type="match status" value="1"/>
</dbReference>
<keyword evidence="6 8" id="KW-0472">Membrane</keyword>
<keyword evidence="7 8" id="KW-0998">Cell outer membrane</keyword>
<evidence type="ECO:0000313" key="11">
    <source>
        <dbReference type="Proteomes" id="UP000609172"/>
    </source>
</evidence>
<name>A0A934PP22_9FLAO</name>
<comment type="subcellular location">
    <subcellularLocation>
        <location evidence="1 8">Cell outer membrane</location>
        <topology evidence="1 8">Multi-pass membrane protein</topology>
    </subcellularLocation>
</comment>